<evidence type="ECO:0008006" key="2">
    <source>
        <dbReference type="Google" id="ProtNLM"/>
    </source>
</evidence>
<accession>A0A7V5Y068</accession>
<reference evidence="1" key="1">
    <citation type="journal article" date="2020" name="mSystems">
        <title>Genome- and Community-Level Interaction Insights into Carbon Utilization and Element Cycling Functions of Hydrothermarchaeota in Hydrothermal Sediment.</title>
        <authorList>
            <person name="Zhou Z."/>
            <person name="Liu Y."/>
            <person name="Xu W."/>
            <person name="Pan J."/>
            <person name="Luo Z.H."/>
            <person name="Li M."/>
        </authorList>
    </citation>
    <scope>NUCLEOTIDE SEQUENCE [LARGE SCALE GENOMIC DNA]</scope>
    <source>
        <strain evidence="1">SpSt-791</strain>
    </source>
</reference>
<comment type="caution">
    <text evidence="1">The sequence shown here is derived from an EMBL/GenBank/DDBJ whole genome shotgun (WGS) entry which is preliminary data.</text>
</comment>
<proteinExistence type="predicted"/>
<sequence length="485" mass="57640">MVILFFLFHYFYPTNSLIYQSFDYLKIYGFNFNYFYSRLISEDFFLENFQKIEKEIEKKRDLPIIIKRSYSLLKEEKERNFSPPPISFSIPLEKDFSFGFEFISEPLVDTANFKIMLGANLFGIYKNKRDIFVRYKVNFYKDTLIDIIDEGGNRHIPNYGVCRSGNKHMSLVIDESNISFKIAYFYLLLGRTSLSFSPSPFYSVTLADFSPPKDLFLILGDFNKLRIIYFTQALSRHKEYLRFLTFQRAEYTNKHFNIGFNIAVVSSPDSSQTKSFFGYLNPFIPLYFEVANSGHDDNFLAGFDIALFFLKRFKFYYEIFLDNIELKKERKEKLPNCYADNLGWQALLPFNLSLKLEFTKILPYTYYHRIYHLAYTHYGTPLGHPLGPDACEKKLEVSFLPAEKFSFKIFWANVQKGKYNSGDIKNKTWEEGDPVNEFLKDKKEYNYFFPSLEIKVAQYSFFTLGYIFTNEEVKNKFYLRFLYRL</sequence>
<dbReference type="Gene3D" id="2.40.160.130">
    <property type="entry name" value="Capsule assembly protein Wzi"/>
    <property type="match status" value="1"/>
</dbReference>
<gene>
    <name evidence="1" type="ORF">ENV79_03990</name>
</gene>
<dbReference type="AlphaFoldDB" id="A0A7V5Y068"/>
<evidence type="ECO:0000313" key="1">
    <source>
        <dbReference type="EMBL" id="HHR48787.1"/>
    </source>
</evidence>
<protein>
    <recommendedName>
        <fullName evidence="2">Capsule assembly Wzi family protein</fullName>
    </recommendedName>
</protein>
<dbReference type="EMBL" id="DTHS01000024">
    <property type="protein sequence ID" value="HHR48787.1"/>
    <property type="molecule type" value="Genomic_DNA"/>
</dbReference>
<organism evidence="1">
    <name type="scientific">candidate division WOR-3 bacterium</name>
    <dbReference type="NCBI Taxonomy" id="2052148"/>
    <lineage>
        <taxon>Bacteria</taxon>
        <taxon>Bacteria division WOR-3</taxon>
    </lineage>
</organism>
<dbReference type="InterPro" id="IPR038636">
    <property type="entry name" value="Wzi_sf"/>
</dbReference>
<name>A0A7V5Y068_UNCW3</name>